<dbReference type="Proteomes" id="UP000027195">
    <property type="component" value="Unassembled WGS sequence"/>
</dbReference>
<evidence type="ECO:0000313" key="2">
    <source>
        <dbReference type="EMBL" id="KDQ17062.1"/>
    </source>
</evidence>
<sequence>MSFLTLDTSPPPPFNYEIPKCPEKRTPLVSAPPPPDVRPASQIWPNHEARSSWVGVYTEVRYTAEDLEGRPSFIDKNIAALGPVQQFLSNANIGEFASALEEKSWEELLSMGSKELHKAGVTGDDAERLLALLVGLRTRVGLPKLDVPTAGVSAYTTPPVLPPLPPSLSGVLSKNLSTSSEEQLNPARKKEDGKRAAGPPTKL</sequence>
<dbReference type="HOGENOM" id="CLU_1277444_0_0_1"/>
<evidence type="ECO:0008006" key="4">
    <source>
        <dbReference type="Google" id="ProtNLM"/>
    </source>
</evidence>
<protein>
    <recommendedName>
        <fullName evidence="4">SAM domain-containing protein</fullName>
    </recommendedName>
</protein>
<feature type="compositionally biased region" description="Polar residues" evidence="1">
    <location>
        <begin position="174"/>
        <end position="183"/>
    </location>
</feature>
<evidence type="ECO:0000256" key="1">
    <source>
        <dbReference type="SAM" id="MobiDB-lite"/>
    </source>
</evidence>
<dbReference type="EMBL" id="KL198025">
    <property type="protein sequence ID" value="KDQ17062.1"/>
    <property type="molecule type" value="Genomic_DNA"/>
</dbReference>
<gene>
    <name evidence="2" type="ORF">BOTBODRAFT_144355</name>
</gene>
<keyword evidence="3" id="KW-1185">Reference proteome</keyword>
<organism evidence="2 3">
    <name type="scientific">Botryobasidium botryosum (strain FD-172 SS1)</name>
    <dbReference type="NCBI Taxonomy" id="930990"/>
    <lineage>
        <taxon>Eukaryota</taxon>
        <taxon>Fungi</taxon>
        <taxon>Dikarya</taxon>
        <taxon>Basidiomycota</taxon>
        <taxon>Agaricomycotina</taxon>
        <taxon>Agaricomycetes</taxon>
        <taxon>Cantharellales</taxon>
        <taxon>Botryobasidiaceae</taxon>
        <taxon>Botryobasidium</taxon>
    </lineage>
</organism>
<accession>A0A067MYS5</accession>
<proteinExistence type="predicted"/>
<dbReference type="InParanoid" id="A0A067MYS5"/>
<evidence type="ECO:0000313" key="3">
    <source>
        <dbReference type="Proteomes" id="UP000027195"/>
    </source>
</evidence>
<feature type="region of interest" description="Disordered" evidence="1">
    <location>
        <begin position="155"/>
        <end position="203"/>
    </location>
</feature>
<reference evidence="3" key="1">
    <citation type="journal article" date="2014" name="Proc. Natl. Acad. Sci. U.S.A.">
        <title>Extensive sampling of basidiomycete genomes demonstrates inadequacy of the white-rot/brown-rot paradigm for wood decay fungi.</title>
        <authorList>
            <person name="Riley R."/>
            <person name="Salamov A.A."/>
            <person name="Brown D.W."/>
            <person name="Nagy L.G."/>
            <person name="Floudas D."/>
            <person name="Held B.W."/>
            <person name="Levasseur A."/>
            <person name="Lombard V."/>
            <person name="Morin E."/>
            <person name="Otillar R."/>
            <person name="Lindquist E.A."/>
            <person name="Sun H."/>
            <person name="LaButti K.M."/>
            <person name="Schmutz J."/>
            <person name="Jabbour D."/>
            <person name="Luo H."/>
            <person name="Baker S.E."/>
            <person name="Pisabarro A.G."/>
            <person name="Walton J.D."/>
            <person name="Blanchette R.A."/>
            <person name="Henrissat B."/>
            <person name="Martin F."/>
            <person name="Cullen D."/>
            <person name="Hibbett D.S."/>
            <person name="Grigoriev I.V."/>
        </authorList>
    </citation>
    <scope>NUCLEOTIDE SEQUENCE [LARGE SCALE GENOMIC DNA]</scope>
    <source>
        <strain evidence="3">FD-172 SS1</strain>
    </source>
</reference>
<feature type="region of interest" description="Disordered" evidence="1">
    <location>
        <begin position="1"/>
        <end position="42"/>
    </location>
</feature>
<dbReference type="AlphaFoldDB" id="A0A067MYS5"/>
<name>A0A067MYS5_BOTB1</name>